<feature type="transmembrane region" description="Helical" evidence="5">
    <location>
        <begin position="55"/>
        <end position="74"/>
    </location>
</feature>
<proteinExistence type="predicted"/>
<feature type="transmembrane region" description="Helical" evidence="5">
    <location>
        <begin position="256"/>
        <end position="279"/>
    </location>
</feature>
<dbReference type="Proteomes" id="UP001298753">
    <property type="component" value="Unassembled WGS sequence"/>
</dbReference>
<feature type="transmembrane region" description="Helical" evidence="5">
    <location>
        <begin position="133"/>
        <end position="149"/>
    </location>
</feature>
<feature type="transmembrane region" description="Helical" evidence="5">
    <location>
        <begin position="110"/>
        <end position="126"/>
    </location>
</feature>
<sequence>MTFYQELQVNQAGSKKIIRESASQREKLYHIAVYLTKIAITVAFCFIFVSLYSLGFGADNSIVGVVVLLYLLVFRSAHLCIRTGQSTLLLAGFFGIMAVGPHAANLAGPVGGLFINAAAIALLILFGCHEPRMFNQSTLVLGYLLLYGYDVSGHAYQMRLFGLAVGALLVCAVFYGNHRGNAYELCAGDILPAFDLRHPRSKWQLCQIICVPLVLFLAELSGMPRAMWAGIAAMSAILPAMDDMRYRVRWRIIGNIAGVCCFLALYFLLPSSIYAYIGVIGGIGVGFSAKYGWQAVFNTFGALAIATSAYGLKSAVGLRVAQNVFGVVFALLFCLILQRIFARWERSAS</sequence>
<comment type="caution">
    <text evidence="7">The sequence shown here is derived from an EMBL/GenBank/DDBJ whole genome shotgun (WGS) entry which is preliminary data.</text>
</comment>
<feature type="transmembrane region" description="Helical" evidence="5">
    <location>
        <begin position="324"/>
        <end position="342"/>
    </location>
</feature>
<keyword evidence="4 5" id="KW-0472">Membrane</keyword>
<dbReference type="GO" id="GO:0016020">
    <property type="term" value="C:membrane"/>
    <property type="evidence" value="ECO:0007669"/>
    <property type="project" value="UniProtKB-SubCell"/>
</dbReference>
<feature type="transmembrane region" description="Helical" evidence="5">
    <location>
        <begin position="291"/>
        <end position="312"/>
    </location>
</feature>
<keyword evidence="2 5" id="KW-0812">Transmembrane</keyword>
<dbReference type="InterPro" id="IPR049453">
    <property type="entry name" value="Memb_transporter_dom"/>
</dbReference>
<reference evidence="7 8" key="1">
    <citation type="submission" date="2021-10" db="EMBL/GenBank/DDBJ databases">
        <title>Anaerobic single-cell dispensing facilitates the cultivation of human gut bacteria.</title>
        <authorList>
            <person name="Afrizal A."/>
        </authorList>
    </citation>
    <scope>NUCLEOTIDE SEQUENCE [LARGE SCALE GENOMIC DNA]</scope>
    <source>
        <strain evidence="7 8">CLA-AA-H270</strain>
    </source>
</reference>
<evidence type="ECO:0000256" key="3">
    <source>
        <dbReference type="ARBA" id="ARBA00022989"/>
    </source>
</evidence>
<dbReference type="AlphaFoldDB" id="A0AAW4W1Q7"/>
<evidence type="ECO:0000313" key="7">
    <source>
        <dbReference type="EMBL" id="MCC2176852.1"/>
    </source>
</evidence>
<dbReference type="RefSeq" id="WP_195387328.1">
    <property type="nucleotide sequence ID" value="NZ_JAHQDY010000047.1"/>
</dbReference>
<comment type="subcellular location">
    <subcellularLocation>
        <location evidence="1">Membrane</location>
        <topology evidence="1">Multi-pass membrane protein</topology>
    </subcellularLocation>
</comment>
<evidence type="ECO:0000259" key="6">
    <source>
        <dbReference type="Pfam" id="PF13515"/>
    </source>
</evidence>
<feature type="transmembrane region" description="Helical" evidence="5">
    <location>
        <begin position="28"/>
        <end position="49"/>
    </location>
</feature>
<evidence type="ECO:0000256" key="4">
    <source>
        <dbReference type="ARBA" id="ARBA00023136"/>
    </source>
</evidence>
<evidence type="ECO:0000256" key="1">
    <source>
        <dbReference type="ARBA" id="ARBA00004141"/>
    </source>
</evidence>
<accession>A0AAW4W1Q7</accession>
<evidence type="ECO:0000313" key="8">
    <source>
        <dbReference type="Proteomes" id="UP001298753"/>
    </source>
</evidence>
<evidence type="ECO:0000256" key="2">
    <source>
        <dbReference type="ARBA" id="ARBA00022692"/>
    </source>
</evidence>
<keyword evidence="8" id="KW-1185">Reference proteome</keyword>
<dbReference type="EMBL" id="JAJEPX010000016">
    <property type="protein sequence ID" value="MCC2176852.1"/>
    <property type="molecule type" value="Genomic_DNA"/>
</dbReference>
<dbReference type="Pfam" id="PF13515">
    <property type="entry name" value="FUSC_2"/>
    <property type="match status" value="1"/>
</dbReference>
<feature type="transmembrane region" description="Helical" evidence="5">
    <location>
        <begin position="155"/>
        <end position="175"/>
    </location>
</feature>
<name>A0AAW4W1Q7_9FIRM</name>
<protein>
    <submittedName>
        <fullName evidence="7">FUSC family protein</fullName>
    </submittedName>
</protein>
<feature type="transmembrane region" description="Helical" evidence="5">
    <location>
        <begin position="86"/>
        <end position="104"/>
    </location>
</feature>
<organism evidence="7 8">
    <name type="scientific">Agathobaculum butyriciproducens</name>
    <dbReference type="NCBI Taxonomy" id="1628085"/>
    <lineage>
        <taxon>Bacteria</taxon>
        <taxon>Bacillati</taxon>
        <taxon>Bacillota</taxon>
        <taxon>Clostridia</taxon>
        <taxon>Eubacteriales</taxon>
        <taxon>Butyricicoccaceae</taxon>
        <taxon>Agathobaculum</taxon>
    </lineage>
</organism>
<evidence type="ECO:0000256" key="5">
    <source>
        <dbReference type="SAM" id="Phobius"/>
    </source>
</evidence>
<gene>
    <name evidence="7" type="ORF">LKD22_06885</name>
</gene>
<feature type="domain" description="Integral membrane bound transporter" evidence="6">
    <location>
        <begin position="214"/>
        <end position="333"/>
    </location>
</feature>
<keyword evidence="3 5" id="KW-1133">Transmembrane helix</keyword>
<dbReference type="GeneID" id="98660281"/>